<organism evidence="2 3">
    <name type="scientific">Tuber borchii</name>
    <name type="common">White truffle</name>
    <dbReference type="NCBI Taxonomy" id="42251"/>
    <lineage>
        <taxon>Eukaryota</taxon>
        <taxon>Fungi</taxon>
        <taxon>Dikarya</taxon>
        <taxon>Ascomycota</taxon>
        <taxon>Pezizomycotina</taxon>
        <taxon>Pezizomycetes</taxon>
        <taxon>Pezizales</taxon>
        <taxon>Tuberaceae</taxon>
        <taxon>Tuber</taxon>
    </lineage>
</organism>
<name>A0A2T6ZBI1_TUBBO</name>
<dbReference type="AlphaFoldDB" id="A0A2T6ZBI1"/>
<proteinExistence type="predicted"/>
<dbReference type="Proteomes" id="UP000244722">
    <property type="component" value="Unassembled WGS sequence"/>
</dbReference>
<accession>A0A2T6ZBI1</accession>
<feature type="transmembrane region" description="Helical" evidence="1">
    <location>
        <begin position="20"/>
        <end position="41"/>
    </location>
</feature>
<dbReference type="EMBL" id="NESQ01000453">
    <property type="protein sequence ID" value="PUU72852.1"/>
    <property type="molecule type" value="Genomic_DNA"/>
</dbReference>
<keyword evidence="1" id="KW-1133">Transmembrane helix</keyword>
<keyword evidence="3" id="KW-1185">Reference proteome</keyword>
<sequence length="123" mass="14008">MCESKKDCNLLIPRDPKYRYPTAPIFLPPPFLLVPQGLLFSHLPLHAYSHHRVWILTESSPLSLSLIVVFWVNFSPIHSFTFPHRTHLIVVPIATASLGQSLLTYSHSHLVRLSNHHEIICVG</sequence>
<reference evidence="2 3" key="1">
    <citation type="submission" date="2017-04" db="EMBL/GenBank/DDBJ databases">
        <title>Draft genome sequence of Tuber borchii Vittad., a whitish edible truffle.</title>
        <authorList>
            <consortium name="DOE Joint Genome Institute"/>
            <person name="Murat C."/>
            <person name="Kuo A."/>
            <person name="Barry K.W."/>
            <person name="Clum A."/>
            <person name="Dockter R.B."/>
            <person name="Fauchery L."/>
            <person name="Iotti M."/>
            <person name="Kohler A."/>
            <person name="Labutti K."/>
            <person name="Lindquist E.A."/>
            <person name="Lipzen A."/>
            <person name="Ohm R.A."/>
            <person name="Wang M."/>
            <person name="Grigoriev I.V."/>
            <person name="Zambonelli A."/>
            <person name="Martin F.M."/>
        </authorList>
    </citation>
    <scope>NUCLEOTIDE SEQUENCE [LARGE SCALE GENOMIC DNA]</scope>
    <source>
        <strain evidence="2 3">Tbo3840</strain>
    </source>
</reference>
<feature type="transmembrane region" description="Helical" evidence="1">
    <location>
        <begin position="53"/>
        <end position="74"/>
    </location>
</feature>
<evidence type="ECO:0000313" key="2">
    <source>
        <dbReference type="EMBL" id="PUU72852.1"/>
    </source>
</evidence>
<evidence type="ECO:0000256" key="1">
    <source>
        <dbReference type="SAM" id="Phobius"/>
    </source>
</evidence>
<evidence type="ECO:0000313" key="3">
    <source>
        <dbReference type="Proteomes" id="UP000244722"/>
    </source>
</evidence>
<protein>
    <submittedName>
        <fullName evidence="2">Uncharacterized protein</fullName>
    </submittedName>
</protein>
<gene>
    <name evidence="2" type="ORF">B9Z19DRAFT_612550</name>
</gene>
<comment type="caution">
    <text evidence="2">The sequence shown here is derived from an EMBL/GenBank/DDBJ whole genome shotgun (WGS) entry which is preliminary data.</text>
</comment>
<keyword evidence="1" id="KW-0472">Membrane</keyword>
<keyword evidence="1" id="KW-0812">Transmembrane</keyword>